<accession>A0AA91IZB5</accession>
<proteinExistence type="predicted"/>
<dbReference type="Gene3D" id="3.30.530.20">
    <property type="match status" value="1"/>
</dbReference>
<gene>
    <name evidence="1" type="ORF">A5649_15745</name>
</gene>
<dbReference type="InterPro" id="IPR019587">
    <property type="entry name" value="Polyketide_cyclase/dehydratase"/>
</dbReference>
<organism evidence="1 2">
    <name type="scientific">Mycolicibacter heraklionensis</name>
    <dbReference type="NCBI Taxonomy" id="512402"/>
    <lineage>
        <taxon>Bacteria</taxon>
        <taxon>Bacillati</taxon>
        <taxon>Actinomycetota</taxon>
        <taxon>Actinomycetes</taxon>
        <taxon>Mycobacteriales</taxon>
        <taxon>Mycobacteriaceae</taxon>
        <taxon>Mycolicibacter</taxon>
    </lineage>
</organism>
<sequence length="144" mass="16045">MHYTRTDPIAAQPSDVWAVLIDVEHWPDWTASMREITRLDSGPLRVGSTARVRQPAGRPMVWTVTDLVPERSFTWTASAAGIRFTGFHELTPTGSGVRAVLTFAVTGPMSWLAGLLAGGRIRRYVDMEADGLKRQSEEQADRRH</sequence>
<dbReference type="RefSeq" id="WP_024441778.1">
    <property type="nucleotide sequence ID" value="NZ_LZME01000025.1"/>
</dbReference>
<protein>
    <submittedName>
        <fullName evidence="1">Polyketide cyclase</fullName>
    </submittedName>
</protein>
<evidence type="ECO:0000313" key="1">
    <source>
        <dbReference type="EMBL" id="OBK88413.1"/>
    </source>
</evidence>
<evidence type="ECO:0000313" key="2">
    <source>
        <dbReference type="Proteomes" id="UP000093712"/>
    </source>
</evidence>
<dbReference type="Pfam" id="PF10604">
    <property type="entry name" value="Polyketide_cyc2"/>
    <property type="match status" value="1"/>
</dbReference>
<dbReference type="InterPro" id="IPR023393">
    <property type="entry name" value="START-like_dom_sf"/>
</dbReference>
<reference evidence="1 2" key="1">
    <citation type="submission" date="2016-06" db="EMBL/GenBank/DDBJ databases">
        <authorList>
            <person name="Sutton G."/>
            <person name="Brinkac L."/>
            <person name="Sanka R."/>
            <person name="Adams M."/>
            <person name="Lau E."/>
            <person name="Garcia-Basteiro A."/>
            <person name="Lopez-Varela E."/>
            <person name="Palencia S."/>
        </authorList>
    </citation>
    <scope>NUCLEOTIDE SEQUENCE [LARGE SCALE GENOMIC DNA]</scope>
    <source>
        <strain evidence="1 2">1211594.5</strain>
    </source>
</reference>
<name>A0AA91IZB5_9MYCO</name>
<comment type="caution">
    <text evidence="1">The sequence shown here is derived from an EMBL/GenBank/DDBJ whole genome shotgun (WGS) entry which is preliminary data.</text>
</comment>
<dbReference type="SUPFAM" id="SSF55961">
    <property type="entry name" value="Bet v1-like"/>
    <property type="match status" value="1"/>
</dbReference>
<dbReference type="Proteomes" id="UP000093712">
    <property type="component" value="Unassembled WGS sequence"/>
</dbReference>
<dbReference type="EMBL" id="LZME01000025">
    <property type="protein sequence ID" value="OBK88413.1"/>
    <property type="molecule type" value="Genomic_DNA"/>
</dbReference>
<dbReference type="AlphaFoldDB" id="A0AA91IZB5"/>